<organism evidence="1 2">
    <name type="scientific">Petrolisthes manimaculis</name>
    <dbReference type="NCBI Taxonomy" id="1843537"/>
    <lineage>
        <taxon>Eukaryota</taxon>
        <taxon>Metazoa</taxon>
        <taxon>Ecdysozoa</taxon>
        <taxon>Arthropoda</taxon>
        <taxon>Crustacea</taxon>
        <taxon>Multicrustacea</taxon>
        <taxon>Malacostraca</taxon>
        <taxon>Eumalacostraca</taxon>
        <taxon>Eucarida</taxon>
        <taxon>Decapoda</taxon>
        <taxon>Pleocyemata</taxon>
        <taxon>Anomura</taxon>
        <taxon>Galatheoidea</taxon>
        <taxon>Porcellanidae</taxon>
        <taxon>Petrolisthes</taxon>
    </lineage>
</organism>
<comment type="caution">
    <text evidence="1">The sequence shown here is derived from an EMBL/GenBank/DDBJ whole genome shotgun (WGS) entry which is preliminary data.</text>
</comment>
<gene>
    <name evidence="1" type="ORF">Pmani_019868</name>
</gene>
<accession>A0AAE1PGU5</accession>
<evidence type="ECO:0000313" key="1">
    <source>
        <dbReference type="EMBL" id="KAK4308430.1"/>
    </source>
</evidence>
<dbReference type="AlphaFoldDB" id="A0AAE1PGU5"/>
<keyword evidence="2" id="KW-1185">Reference proteome</keyword>
<sequence>MPPTVTTPLFYSRSSSRPLPSCNLFHTVNLMWVEDLVLSDNYLVDSGSEIIVSFHPGQGYRKSQDSTAYDFFAEGP</sequence>
<dbReference type="Proteomes" id="UP001292094">
    <property type="component" value="Unassembled WGS sequence"/>
</dbReference>
<name>A0AAE1PGU5_9EUCA</name>
<evidence type="ECO:0000313" key="2">
    <source>
        <dbReference type="Proteomes" id="UP001292094"/>
    </source>
</evidence>
<protein>
    <submittedName>
        <fullName evidence="1">Uncharacterized protein</fullName>
    </submittedName>
</protein>
<proteinExistence type="predicted"/>
<reference evidence="1" key="1">
    <citation type="submission" date="2023-11" db="EMBL/GenBank/DDBJ databases">
        <title>Genome assemblies of two species of porcelain crab, Petrolisthes cinctipes and Petrolisthes manimaculis (Anomura: Porcellanidae).</title>
        <authorList>
            <person name="Angst P."/>
        </authorList>
    </citation>
    <scope>NUCLEOTIDE SEQUENCE</scope>
    <source>
        <strain evidence="1">PB745_02</strain>
        <tissue evidence="1">Gill</tissue>
    </source>
</reference>
<dbReference type="EMBL" id="JAWZYT010001895">
    <property type="protein sequence ID" value="KAK4308430.1"/>
    <property type="molecule type" value="Genomic_DNA"/>
</dbReference>